<gene>
    <name evidence="1" type="ORF">HJG54_35320</name>
</gene>
<proteinExistence type="predicted"/>
<reference evidence="1" key="1">
    <citation type="submission" date="2020-05" db="EMBL/GenBank/DDBJ databases">
        <authorList>
            <person name="Zhu T."/>
            <person name="Keshari N."/>
            <person name="Lu X."/>
        </authorList>
    </citation>
    <scope>NUCLEOTIDE SEQUENCE</scope>
    <source>
        <strain evidence="1">NK1-12</strain>
        <plasmid evidence="1">p2</plasmid>
    </source>
</reference>
<geneLocation type="plasmid" evidence="1">
    <name>p2</name>
</geneLocation>
<keyword evidence="1" id="KW-0614">Plasmid</keyword>
<protein>
    <submittedName>
        <fullName evidence="1">Uncharacterized protein</fullName>
    </submittedName>
</protein>
<sequence>MIYKSISYGRTKNFGNYQSERLDITIELEEVDDPVEELEKLKALVSKQLYPPGEHQTEAF</sequence>
<dbReference type="EMBL" id="CP053589">
    <property type="protein sequence ID" value="WNZ28186.1"/>
    <property type="molecule type" value="Genomic_DNA"/>
</dbReference>
<organism evidence="1">
    <name type="scientific">Leptolyngbya sp. NK1-12</name>
    <dbReference type="NCBI Taxonomy" id="2547451"/>
    <lineage>
        <taxon>Bacteria</taxon>
        <taxon>Bacillati</taxon>
        <taxon>Cyanobacteriota</taxon>
        <taxon>Cyanophyceae</taxon>
        <taxon>Leptolyngbyales</taxon>
        <taxon>Leptolyngbyaceae</taxon>
        <taxon>Leptolyngbya group</taxon>
        <taxon>Leptolyngbya</taxon>
    </lineage>
</organism>
<dbReference type="AlphaFoldDB" id="A0AA97AM07"/>
<dbReference type="RefSeq" id="WP_316437263.1">
    <property type="nucleotide sequence ID" value="NZ_CP053589.1"/>
</dbReference>
<name>A0AA97AM07_9CYAN</name>
<accession>A0AA97AM07</accession>
<evidence type="ECO:0000313" key="1">
    <source>
        <dbReference type="EMBL" id="WNZ28186.1"/>
    </source>
</evidence>